<dbReference type="Proteomes" id="UP000490922">
    <property type="component" value="Unassembled WGS sequence"/>
</dbReference>
<dbReference type="InterPro" id="IPR026444">
    <property type="entry name" value="Secre_tail"/>
</dbReference>
<dbReference type="NCBIfam" id="TIGR04183">
    <property type="entry name" value="Por_Secre_tail"/>
    <property type="match status" value="1"/>
</dbReference>
<keyword evidence="1" id="KW-0732">Signal</keyword>
<dbReference type="InterPro" id="IPR008964">
    <property type="entry name" value="Invasin/intimin_cell_adhesion"/>
</dbReference>
<dbReference type="Pfam" id="PF18962">
    <property type="entry name" value="Por_Secre_tail"/>
    <property type="match status" value="1"/>
</dbReference>
<accession>A0A7J5AER0</accession>
<dbReference type="EMBL" id="WAEM01000005">
    <property type="protein sequence ID" value="KAB1155469.1"/>
    <property type="molecule type" value="Genomic_DNA"/>
</dbReference>
<dbReference type="RefSeq" id="WP_151107696.1">
    <property type="nucleotide sequence ID" value="NZ_WAEM01000005.1"/>
</dbReference>
<comment type="caution">
    <text evidence="3">The sequence shown here is derived from an EMBL/GenBank/DDBJ whole genome shotgun (WGS) entry which is preliminary data.</text>
</comment>
<evidence type="ECO:0000259" key="2">
    <source>
        <dbReference type="Pfam" id="PF18962"/>
    </source>
</evidence>
<name>A0A7J5AER0_9FLAO</name>
<proteinExistence type="predicted"/>
<sequence length="510" mass="53112">VNQSLTVSKANQSITFSALPSKTVGNADFNPGATASSGLTVSYVSSNTAVATIVNGLIRIVGAGTATITASQVGDTNYNAALSVNQSLTVSKANQSITFSALPSKTVGNADFNPGATASSGLTVSYVSSNTAVAAIVNGLIRIVGAGTASITASQVGDTNYNAALSVNQSLTVSKANQTITFSALPSKTVGNADFNPGATASSGLTVSYVSSNTAVATIVNGLIRIVGAGTSTITASQLGNTNYNAATNVSQTLTVLAQVVTTYAPTSFTVLLGTSNTGTVSRLALNDNSVLVFNSSTSGTRSSDWYSSTFITQAPSSVTKLTINYDGKYSISRTQLLYLYNWSTLSWTQIDSRTVSTTDVLVTNIQNSPVNFISPTGEIRLRVFSSGGSNNYTCSADWVSFTVQNTSGLRLKQDTSQTVSSNNTKNFKVFPNPATGFSNFEYSIPAEGKVQLSIYNLNGQMIKTIVNNETHLSGNYTKEFNVSGLGNGVYVAQLKVGNEVKIIKVIVKN</sequence>
<evidence type="ECO:0000313" key="4">
    <source>
        <dbReference type="Proteomes" id="UP000490922"/>
    </source>
</evidence>
<dbReference type="AlphaFoldDB" id="A0A7J5AER0"/>
<reference evidence="3 4" key="1">
    <citation type="submission" date="2019-09" db="EMBL/GenBank/DDBJ databases">
        <title>Flavobacterium sp. nov., isolated from glacier ice.</title>
        <authorList>
            <person name="Liu Q."/>
        </authorList>
    </citation>
    <scope>NUCLEOTIDE SEQUENCE [LARGE SCALE GENOMIC DNA]</scope>
    <source>
        <strain evidence="3 4">NBRC 112527</strain>
    </source>
</reference>
<protein>
    <submittedName>
        <fullName evidence="3">T9SS type A sorting domain-containing protein</fullName>
    </submittedName>
</protein>
<dbReference type="SUPFAM" id="SSF49373">
    <property type="entry name" value="Invasin/intimin cell-adhesion fragments"/>
    <property type="match status" value="2"/>
</dbReference>
<organism evidence="3 4">
    <name type="scientific">Flavobacterium luteum</name>
    <dbReference type="NCBI Taxonomy" id="2026654"/>
    <lineage>
        <taxon>Bacteria</taxon>
        <taxon>Pseudomonadati</taxon>
        <taxon>Bacteroidota</taxon>
        <taxon>Flavobacteriia</taxon>
        <taxon>Flavobacteriales</taxon>
        <taxon>Flavobacteriaceae</taxon>
        <taxon>Flavobacterium</taxon>
    </lineage>
</organism>
<feature type="non-terminal residue" evidence="3">
    <location>
        <position position="1"/>
    </location>
</feature>
<dbReference type="OrthoDB" id="786002at2"/>
<dbReference type="Gene3D" id="2.60.40.1080">
    <property type="match status" value="3"/>
</dbReference>
<feature type="domain" description="Secretion system C-terminal sorting" evidence="2">
    <location>
        <begin position="430"/>
        <end position="508"/>
    </location>
</feature>
<evidence type="ECO:0000256" key="1">
    <source>
        <dbReference type="ARBA" id="ARBA00022729"/>
    </source>
</evidence>
<evidence type="ECO:0000313" key="3">
    <source>
        <dbReference type="EMBL" id="KAB1155469.1"/>
    </source>
</evidence>
<gene>
    <name evidence="3" type="ORF">F6464_10140</name>
</gene>
<keyword evidence="4" id="KW-1185">Reference proteome</keyword>